<comment type="caution">
    <text evidence="2">The sequence shown here is derived from an EMBL/GenBank/DDBJ whole genome shotgun (WGS) entry which is preliminary data.</text>
</comment>
<protein>
    <submittedName>
        <fullName evidence="2">Uncharacterized protein</fullName>
    </submittedName>
</protein>
<evidence type="ECO:0000313" key="2">
    <source>
        <dbReference type="EMBL" id="NEI69336.1"/>
    </source>
</evidence>
<sequence length="56" mass="6370">MELYLVTLDRRSGWKAGKRPETPLDLEGDGSDKSMAERRTMPQKGLWEASQFCPVT</sequence>
<dbReference type="EMBL" id="WUEY01000003">
    <property type="protein sequence ID" value="NEI69336.1"/>
    <property type="molecule type" value="Genomic_DNA"/>
</dbReference>
<dbReference type="Proteomes" id="UP000483035">
    <property type="component" value="Unassembled WGS sequence"/>
</dbReference>
<accession>A0A6L9U529</accession>
<organism evidence="2 3">
    <name type="scientific">Rhizobium lusitanum</name>
    <dbReference type="NCBI Taxonomy" id="293958"/>
    <lineage>
        <taxon>Bacteria</taxon>
        <taxon>Pseudomonadati</taxon>
        <taxon>Pseudomonadota</taxon>
        <taxon>Alphaproteobacteria</taxon>
        <taxon>Hyphomicrobiales</taxon>
        <taxon>Rhizobiaceae</taxon>
        <taxon>Rhizobium/Agrobacterium group</taxon>
        <taxon>Rhizobium</taxon>
    </lineage>
</organism>
<name>A0A6L9U529_9HYPH</name>
<evidence type="ECO:0000256" key="1">
    <source>
        <dbReference type="SAM" id="MobiDB-lite"/>
    </source>
</evidence>
<proteinExistence type="predicted"/>
<dbReference type="AlphaFoldDB" id="A0A6L9U529"/>
<feature type="region of interest" description="Disordered" evidence="1">
    <location>
        <begin position="14"/>
        <end position="45"/>
    </location>
</feature>
<gene>
    <name evidence="2" type="ORF">GR212_07080</name>
</gene>
<dbReference type="RefSeq" id="WP_163985780.1">
    <property type="nucleotide sequence ID" value="NZ_WUEY01000003.1"/>
</dbReference>
<reference evidence="2 3" key="1">
    <citation type="submission" date="2019-12" db="EMBL/GenBank/DDBJ databases">
        <title>Rhizobium genotypes associated with high levels of biological nitrogen fixation by grain legumes in a temperate-maritime cropping system.</title>
        <authorList>
            <person name="Maluk M."/>
            <person name="Francesc Ferrando Molina F."/>
            <person name="Lopez Del Egido L."/>
            <person name="Lafos M."/>
            <person name="Langarica-Fuentes A."/>
            <person name="Gebre Yohannes G."/>
            <person name="Young M.W."/>
            <person name="Martin P."/>
            <person name="Gantlett R."/>
            <person name="Kenicer G."/>
            <person name="Hawes C."/>
            <person name="Begg G.S."/>
            <person name="Quilliam R.S."/>
            <person name="Squire G.R."/>
            <person name="Poole P.S."/>
            <person name="Young P.W."/>
            <person name="Iannetta P.M."/>
            <person name="James E.K."/>
        </authorList>
    </citation>
    <scope>NUCLEOTIDE SEQUENCE [LARGE SCALE GENOMIC DNA]</scope>
    <source>
        <strain evidence="2 3">JHI1118</strain>
    </source>
</reference>
<feature type="compositionally biased region" description="Basic and acidic residues" evidence="1">
    <location>
        <begin position="30"/>
        <end position="40"/>
    </location>
</feature>
<evidence type="ECO:0000313" key="3">
    <source>
        <dbReference type="Proteomes" id="UP000483035"/>
    </source>
</evidence>